<accession>A0A136Q4B7</accession>
<keyword evidence="3 5" id="KW-1133">Transmembrane helix</keyword>
<dbReference type="CDD" id="cd16914">
    <property type="entry name" value="EcfT"/>
    <property type="match status" value="1"/>
</dbReference>
<dbReference type="EMBL" id="LSZW01000061">
    <property type="protein sequence ID" value="KXK65386.1"/>
    <property type="molecule type" value="Genomic_DNA"/>
</dbReference>
<evidence type="ECO:0000313" key="7">
    <source>
        <dbReference type="Proteomes" id="UP000070366"/>
    </source>
</evidence>
<sequence length="232" mass="25690">MEKKDAGFSVAAKLCVFAATLPGVFLPGGTDRAWVIALMLFLILAAQRAWKQCAGFAALYGILSLLLYLIRFHGIRMMVFSEFHVFLFWWMTPVFMAAWDLVSTPPGALSAFFARVHAPTGAILGMLVIFRFFPTIRAELRGLRESMHNRGLTGPGQVFRHPGNTFEYILVPMLLRCLQISDQLAVSAAARGIDTPGPRYSYYERKLRARDVLAAALYAGGILMLLLIGGTK</sequence>
<comment type="subcellular location">
    <subcellularLocation>
        <location evidence="1">Membrane</location>
        <topology evidence="1">Multi-pass membrane protein</topology>
    </subcellularLocation>
</comment>
<evidence type="ECO:0000256" key="4">
    <source>
        <dbReference type="ARBA" id="ARBA00023136"/>
    </source>
</evidence>
<proteinExistence type="predicted"/>
<keyword evidence="7" id="KW-1185">Reference proteome</keyword>
<evidence type="ECO:0000256" key="5">
    <source>
        <dbReference type="SAM" id="Phobius"/>
    </source>
</evidence>
<gene>
    <name evidence="6" type="ORF">HMPREF3293_01598</name>
</gene>
<dbReference type="STRING" id="626937.HMPREF3293_01598"/>
<keyword evidence="4 5" id="KW-0472">Membrane</keyword>
<protein>
    <submittedName>
        <fullName evidence="6">Cobalt transport protein</fullName>
    </submittedName>
</protein>
<dbReference type="OrthoDB" id="2064409at2"/>
<dbReference type="InterPro" id="IPR003339">
    <property type="entry name" value="ABC/ECF_trnsptr_transmembrane"/>
</dbReference>
<evidence type="ECO:0000313" key="6">
    <source>
        <dbReference type="EMBL" id="KXK65386.1"/>
    </source>
</evidence>
<feature type="transmembrane region" description="Helical" evidence="5">
    <location>
        <begin position="56"/>
        <end position="73"/>
    </location>
</feature>
<evidence type="ECO:0000256" key="1">
    <source>
        <dbReference type="ARBA" id="ARBA00004141"/>
    </source>
</evidence>
<dbReference type="KEGG" id="cmiu:B1H56_10840"/>
<dbReference type="AlphaFoldDB" id="A0A136Q4B7"/>
<reference evidence="6 7" key="1">
    <citation type="submission" date="2016-02" db="EMBL/GenBank/DDBJ databases">
        <authorList>
            <person name="Wen L."/>
            <person name="He K."/>
            <person name="Yang H."/>
        </authorList>
    </citation>
    <scope>NUCLEOTIDE SEQUENCE [LARGE SCALE GENOMIC DNA]</scope>
    <source>
        <strain evidence="6 7">DSM 22607</strain>
    </source>
</reference>
<keyword evidence="2 5" id="KW-0812">Transmembrane</keyword>
<evidence type="ECO:0000256" key="3">
    <source>
        <dbReference type="ARBA" id="ARBA00022989"/>
    </source>
</evidence>
<name>A0A136Q4B7_9FIRM</name>
<comment type="caution">
    <text evidence="6">The sequence shown here is derived from an EMBL/GenBank/DDBJ whole genome shotgun (WGS) entry which is preliminary data.</text>
</comment>
<dbReference type="GO" id="GO:0005886">
    <property type="term" value="C:plasma membrane"/>
    <property type="evidence" value="ECO:0007669"/>
    <property type="project" value="UniProtKB-ARBA"/>
</dbReference>
<dbReference type="Pfam" id="PF02361">
    <property type="entry name" value="CbiQ"/>
    <property type="match status" value="1"/>
</dbReference>
<feature type="transmembrane region" description="Helical" evidence="5">
    <location>
        <begin position="85"/>
        <end position="102"/>
    </location>
</feature>
<evidence type="ECO:0000256" key="2">
    <source>
        <dbReference type="ARBA" id="ARBA00022692"/>
    </source>
</evidence>
<organism evidence="6 7">
    <name type="scientific">Christensenella minuta</name>
    <dbReference type="NCBI Taxonomy" id="626937"/>
    <lineage>
        <taxon>Bacteria</taxon>
        <taxon>Bacillati</taxon>
        <taxon>Bacillota</taxon>
        <taxon>Clostridia</taxon>
        <taxon>Christensenellales</taxon>
        <taxon>Christensenellaceae</taxon>
        <taxon>Christensenella</taxon>
    </lineage>
</organism>
<dbReference type="RefSeq" id="WP_066519621.1">
    <property type="nucleotide sequence ID" value="NZ_CABMOF010000002.1"/>
</dbReference>
<feature type="transmembrane region" description="Helical" evidence="5">
    <location>
        <begin position="212"/>
        <end position="230"/>
    </location>
</feature>
<dbReference type="Proteomes" id="UP000070366">
    <property type="component" value="Unassembled WGS sequence"/>
</dbReference>
<feature type="transmembrane region" description="Helical" evidence="5">
    <location>
        <begin position="108"/>
        <end position="133"/>
    </location>
</feature>